<dbReference type="PANTHER" id="PTHR24185:SF1">
    <property type="entry name" value="CALCIUM-INDEPENDENT PHOSPHOLIPASE A2-GAMMA"/>
    <property type="match status" value="1"/>
</dbReference>
<evidence type="ECO:0000256" key="3">
    <source>
        <dbReference type="ARBA" id="ARBA00023098"/>
    </source>
</evidence>
<dbReference type="InterPro" id="IPR002641">
    <property type="entry name" value="PNPLA_dom"/>
</dbReference>
<keyword evidence="7" id="KW-1185">Reference proteome</keyword>
<gene>
    <name evidence="6" type="ORF">ACFS29_14540</name>
</gene>
<evidence type="ECO:0000313" key="7">
    <source>
        <dbReference type="Proteomes" id="UP001597548"/>
    </source>
</evidence>
<protein>
    <submittedName>
        <fullName evidence="6">Patatin-like phospholipase family protein</fullName>
    </submittedName>
</protein>
<reference evidence="7" key="1">
    <citation type="journal article" date="2019" name="Int. J. Syst. Evol. Microbiol.">
        <title>The Global Catalogue of Microorganisms (GCM) 10K type strain sequencing project: providing services to taxonomists for standard genome sequencing and annotation.</title>
        <authorList>
            <consortium name="The Broad Institute Genomics Platform"/>
            <consortium name="The Broad Institute Genome Sequencing Center for Infectious Disease"/>
            <person name="Wu L."/>
            <person name="Ma J."/>
        </authorList>
    </citation>
    <scope>NUCLEOTIDE SEQUENCE [LARGE SCALE GENOMIC DNA]</scope>
    <source>
        <strain evidence="7">KCTC 32514</strain>
    </source>
</reference>
<dbReference type="Proteomes" id="UP001597548">
    <property type="component" value="Unassembled WGS sequence"/>
</dbReference>
<dbReference type="PROSITE" id="PS51635">
    <property type="entry name" value="PNPLA"/>
    <property type="match status" value="1"/>
</dbReference>
<keyword evidence="3 4" id="KW-0443">Lipid metabolism</keyword>
<organism evidence="6 7">
    <name type="scientific">Psychroserpens luteus</name>
    <dbReference type="NCBI Taxonomy" id="1434066"/>
    <lineage>
        <taxon>Bacteria</taxon>
        <taxon>Pseudomonadati</taxon>
        <taxon>Bacteroidota</taxon>
        <taxon>Flavobacteriia</taxon>
        <taxon>Flavobacteriales</taxon>
        <taxon>Flavobacteriaceae</taxon>
        <taxon>Psychroserpens</taxon>
    </lineage>
</organism>
<accession>A0ABW5ZXC6</accession>
<evidence type="ECO:0000313" key="6">
    <source>
        <dbReference type="EMBL" id="MFD2916870.1"/>
    </source>
</evidence>
<evidence type="ECO:0000256" key="1">
    <source>
        <dbReference type="ARBA" id="ARBA00022801"/>
    </source>
</evidence>
<feature type="active site" description="Nucleophile" evidence="4">
    <location>
        <position position="53"/>
    </location>
</feature>
<dbReference type="PANTHER" id="PTHR24185">
    <property type="entry name" value="CALCIUM-INDEPENDENT PHOSPHOLIPASE A2-GAMMA"/>
    <property type="match status" value="1"/>
</dbReference>
<feature type="active site" description="Proton acceptor" evidence="4">
    <location>
        <position position="225"/>
    </location>
</feature>
<name>A0ABW5ZXC6_9FLAO</name>
<keyword evidence="1 4" id="KW-0378">Hydrolase</keyword>
<dbReference type="EMBL" id="JBHUOS010000010">
    <property type="protein sequence ID" value="MFD2916870.1"/>
    <property type="molecule type" value="Genomic_DNA"/>
</dbReference>
<sequence>MNEKYKILSLDGGGSWAILQVLTLKDIFQRKYPNKEMKGHEVLRHFDLVIANSGGSMVLAALACNWTFDEIVKLFDDEKVRNKIFKSLSFRQRYFPTNFMRLFGVKSVGTRYSTTAKGDALKDILRINGKKKLSDVSLPDLPKLIGKESLEIIVTTFDIINKRAKLFRSNKNSKARAEIIAGLDHFDEVSLVEAIHGASNAPVNYFDFPAIFSPEDTRRRFYLWDGALGGFNNPVMAGITEAFANNRDRDSICILSIGTGGKLISDEDSDNFRDQYYSTLLGKKVFRTEDGEKIDFEKTLYWKGLGFKIKKPKIFFRLFKGTSFYSSTISNLSQSILFEPQTWASYSAYTSLFSGRIDNPNNNNRFLRLSPQVVKDGNSNELINKLYDLDMDVTEQDDIELLKSCYDEWKKGSIRNEPVQWTKTINGDYVFAKGHAIYKDAINDLNWL</sequence>
<comment type="caution">
    <text evidence="6">The sequence shown here is derived from an EMBL/GenBank/DDBJ whole genome shotgun (WGS) entry which is preliminary data.</text>
</comment>
<evidence type="ECO:0000256" key="4">
    <source>
        <dbReference type="PROSITE-ProRule" id="PRU01161"/>
    </source>
</evidence>
<comment type="caution">
    <text evidence="4">Lacks conserved residue(s) required for the propagation of feature annotation.</text>
</comment>
<keyword evidence="2 4" id="KW-0442">Lipid degradation</keyword>
<proteinExistence type="predicted"/>
<feature type="short sequence motif" description="DGA/G" evidence="4">
    <location>
        <begin position="225"/>
        <end position="227"/>
    </location>
</feature>
<evidence type="ECO:0000256" key="2">
    <source>
        <dbReference type="ARBA" id="ARBA00022963"/>
    </source>
</evidence>
<dbReference type="SUPFAM" id="SSF52151">
    <property type="entry name" value="FabD/lysophospholipase-like"/>
    <property type="match status" value="1"/>
</dbReference>
<dbReference type="RefSeq" id="WP_194506273.1">
    <property type="nucleotide sequence ID" value="NZ_JADILU010000001.1"/>
</dbReference>
<dbReference type="InterPro" id="IPR016035">
    <property type="entry name" value="Acyl_Trfase/lysoPLipase"/>
</dbReference>
<dbReference type="Gene3D" id="3.40.1090.10">
    <property type="entry name" value="Cytosolic phospholipase A2 catalytic domain"/>
    <property type="match status" value="1"/>
</dbReference>
<evidence type="ECO:0000259" key="5">
    <source>
        <dbReference type="PROSITE" id="PS51635"/>
    </source>
</evidence>
<feature type="domain" description="PNPLA" evidence="5">
    <location>
        <begin position="8"/>
        <end position="239"/>
    </location>
</feature>
<dbReference type="Pfam" id="PF01734">
    <property type="entry name" value="Patatin"/>
    <property type="match status" value="1"/>
</dbReference>